<gene>
    <name evidence="2" type="ORF">H2O64_08880</name>
</gene>
<keyword evidence="1" id="KW-0732">Signal</keyword>
<proteinExistence type="predicted"/>
<name>A0ABR7Q8G2_9FLAO</name>
<evidence type="ECO:0000256" key="1">
    <source>
        <dbReference type="SAM" id="SignalP"/>
    </source>
</evidence>
<feature type="chain" id="PRO_5047406727" description="Outer membrane beta-barrel protein" evidence="1">
    <location>
        <begin position="21"/>
        <end position="180"/>
    </location>
</feature>
<accession>A0ABR7Q8G2</accession>
<evidence type="ECO:0000313" key="2">
    <source>
        <dbReference type="EMBL" id="MBC8754783.1"/>
    </source>
</evidence>
<dbReference type="Proteomes" id="UP000619238">
    <property type="component" value="Unassembled WGS sequence"/>
</dbReference>
<dbReference type="InterPro" id="IPR011250">
    <property type="entry name" value="OMP/PagP_B-barrel"/>
</dbReference>
<dbReference type="RefSeq" id="WP_187561831.1">
    <property type="nucleotide sequence ID" value="NZ_JACGWS010000004.1"/>
</dbReference>
<protein>
    <recommendedName>
        <fullName evidence="4">Outer membrane beta-barrel protein</fullName>
    </recommendedName>
</protein>
<reference evidence="2 3" key="1">
    <citation type="submission" date="2020-07" db="EMBL/GenBank/DDBJ databases">
        <title>Description of Kordia aestuariivivens sp. nov., isolated from a tidal flat.</title>
        <authorList>
            <person name="Park S."/>
            <person name="Yoon J.-H."/>
        </authorList>
    </citation>
    <scope>NUCLEOTIDE SEQUENCE [LARGE SCALE GENOMIC DNA]</scope>
    <source>
        <strain evidence="2 3">YSTF-M3</strain>
    </source>
</reference>
<feature type="signal peptide" evidence="1">
    <location>
        <begin position="1"/>
        <end position="20"/>
    </location>
</feature>
<dbReference type="SUPFAM" id="SSF56925">
    <property type="entry name" value="OMPA-like"/>
    <property type="match status" value="1"/>
</dbReference>
<sequence>MKKIILAAVAVFGFAFTANAQDDDKSSGSATSNGTWFVEANTGFGESSTSNTAFALRSIDGNTAWAVGAEAGYFVMDDLAVKAGLGYSDSGVSGLDGTFNWKVGGKYYIASQFPVGLDLNGASGNSVSPLWVGIQAGYAWFVADNVSIEPGLRYGLGINEDAGDGDFNVFGINIGFNIFL</sequence>
<evidence type="ECO:0008006" key="4">
    <source>
        <dbReference type="Google" id="ProtNLM"/>
    </source>
</evidence>
<organism evidence="2 3">
    <name type="scientific">Kordia aestuariivivens</name>
    <dbReference type="NCBI Taxonomy" id="2759037"/>
    <lineage>
        <taxon>Bacteria</taxon>
        <taxon>Pseudomonadati</taxon>
        <taxon>Bacteroidota</taxon>
        <taxon>Flavobacteriia</taxon>
        <taxon>Flavobacteriales</taxon>
        <taxon>Flavobacteriaceae</taxon>
        <taxon>Kordia</taxon>
    </lineage>
</organism>
<evidence type="ECO:0000313" key="3">
    <source>
        <dbReference type="Proteomes" id="UP000619238"/>
    </source>
</evidence>
<dbReference type="EMBL" id="JACGWS010000004">
    <property type="protein sequence ID" value="MBC8754783.1"/>
    <property type="molecule type" value="Genomic_DNA"/>
</dbReference>
<keyword evidence="3" id="KW-1185">Reference proteome</keyword>
<comment type="caution">
    <text evidence="2">The sequence shown here is derived from an EMBL/GenBank/DDBJ whole genome shotgun (WGS) entry which is preliminary data.</text>
</comment>